<gene>
    <name evidence="1" type="ORF">BFL28_05850</name>
</gene>
<organism evidence="1 2">
    <name type="scientific">Sphingomonas turrisvirgatae</name>
    <dbReference type="NCBI Taxonomy" id="1888892"/>
    <lineage>
        <taxon>Bacteria</taxon>
        <taxon>Pseudomonadati</taxon>
        <taxon>Pseudomonadota</taxon>
        <taxon>Alphaproteobacteria</taxon>
        <taxon>Sphingomonadales</taxon>
        <taxon>Sphingomonadaceae</taxon>
        <taxon>Sphingomonas</taxon>
    </lineage>
</organism>
<dbReference type="STRING" id="1888892.BFL28_05850"/>
<dbReference type="AlphaFoldDB" id="A0A1E3LRX6"/>
<protein>
    <submittedName>
        <fullName evidence="1">Uncharacterized protein</fullName>
    </submittedName>
</protein>
<name>A0A1E3LRX6_9SPHN</name>
<evidence type="ECO:0000313" key="1">
    <source>
        <dbReference type="EMBL" id="ODP36508.1"/>
    </source>
</evidence>
<dbReference type="RefSeq" id="WP_069321773.1">
    <property type="nucleotide sequence ID" value="NZ_MDDS01000068.1"/>
</dbReference>
<proteinExistence type="predicted"/>
<dbReference type="EMBL" id="MDDS01000068">
    <property type="protein sequence ID" value="ODP36508.1"/>
    <property type="molecule type" value="Genomic_DNA"/>
</dbReference>
<comment type="caution">
    <text evidence="1">The sequence shown here is derived from an EMBL/GenBank/DDBJ whole genome shotgun (WGS) entry which is preliminary data.</text>
</comment>
<dbReference type="Proteomes" id="UP000094487">
    <property type="component" value="Unassembled WGS sequence"/>
</dbReference>
<reference evidence="1 2" key="1">
    <citation type="submission" date="2016-08" db="EMBL/GenBank/DDBJ databases">
        <title>Draft genome of the agarase producing Sphingomonas sp. MCT13.</title>
        <authorList>
            <person name="D'Andrea M.M."/>
            <person name="Rossolini G.M."/>
            <person name="Thaller M.C."/>
        </authorList>
    </citation>
    <scope>NUCLEOTIDE SEQUENCE [LARGE SCALE GENOMIC DNA]</scope>
    <source>
        <strain evidence="1 2">MCT13</strain>
    </source>
</reference>
<keyword evidence="2" id="KW-1185">Reference proteome</keyword>
<evidence type="ECO:0000313" key="2">
    <source>
        <dbReference type="Proteomes" id="UP000094487"/>
    </source>
</evidence>
<accession>A0A1E3LRX6</accession>
<sequence length="104" mass="11278">MGFSFDKASFNRVEAMAATNRKRSEQVSDPSPLDFSELTIPGNMATPHVLQRLLIERLGETSGVEFPLQPSLVPFVEQAVEAVSRLGGLALFGAAFITVVLMLI</sequence>